<keyword evidence="6" id="KW-1185">Reference proteome</keyword>
<feature type="domain" description="N-acetyltransferase" evidence="4">
    <location>
        <begin position="20"/>
        <end position="190"/>
    </location>
</feature>
<dbReference type="Gene3D" id="3.40.630.30">
    <property type="match status" value="1"/>
</dbReference>
<dbReference type="PANTHER" id="PTHR43792">
    <property type="entry name" value="GNAT FAMILY, PUTATIVE (AFU_ORTHOLOGUE AFUA_3G00765)-RELATED-RELATED"/>
    <property type="match status" value="1"/>
</dbReference>
<proteinExistence type="inferred from homology"/>
<keyword evidence="1 5" id="KW-0808">Transferase</keyword>
<dbReference type="Proteomes" id="UP001595796">
    <property type="component" value="Unassembled WGS sequence"/>
</dbReference>
<evidence type="ECO:0000256" key="3">
    <source>
        <dbReference type="ARBA" id="ARBA00038502"/>
    </source>
</evidence>
<reference evidence="6" key="1">
    <citation type="journal article" date="2019" name="Int. J. Syst. Evol. Microbiol.">
        <title>The Global Catalogue of Microorganisms (GCM) 10K type strain sequencing project: providing services to taxonomists for standard genome sequencing and annotation.</title>
        <authorList>
            <consortium name="The Broad Institute Genomics Platform"/>
            <consortium name="The Broad Institute Genome Sequencing Center for Infectious Disease"/>
            <person name="Wu L."/>
            <person name="Ma J."/>
        </authorList>
    </citation>
    <scope>NUCLEOTIDE SEQUENCE [LARGE SCALE GENOMIC DNA]</scope>
    <source>
        <strain evidence="6">CGMCC 1.16444</strain>
    </source>
</reference>
<evidence type="ECO:0000256" key="2">
    <source>
        <dbReference type="ARBA" id="ARBA00023315"/>
    </source>
</evidence>
<name>A0ABV9YX73_9HYPH</name>
<evidence type="ECO:0000259" key="4">
    <source>
        <dbReference type="PROSITE" id="PS51186"/>
    </source>
</evidence>
<keyword evidence="2 5" id="KW-0012">Acyltransferase</keyword>
<sequence>MAFLRALSDEQEPVLRGEGVTLRPPAGGDFEEWSDLRGRSRAFLKPWEPIWPADDLTRSAFRRRLRRYADERRSDSAYCFFVFGSESSLLLGGLTLSNIRRGVAQSCTLGYWMGEQFAGKGHMTAAVRAVVPFVFDRLALRRIEAACLPTNTASIRLLEKVGFVREGYARQYLCIDGIWQDHLLFALLRDDGLR</sequence>
<dbReference type="Pfam" id="PF13302">
    <property type="entry name" value="Acetyltransf_3"/>
    <property type="match status" value="1"/>
</dbReference>
<evidence type="ECO:0000313" key="5">
    <source>
        <dbReference type="EMBL" id="MFC5066682.1"/>
    </source>
</evidence>
<evidence type="ECO:0000313" key="6">
    <source>
        <dbReference type="Proteomes" id="UP001595796"/>
    </source>
</evidence>
<organism evidence="5 6">
    <name type="scientific">Flaviflagellibacter deserti</name>
    <dbReference type="NCBI Taxonomy" id="2267266"/>
    <lineage>
        <taxon>Bacteria</taxon>
        <taxon>Pseudomonadati</taxon>
        <taxon>Pseudomonadota</taxon>
        <taxon>Alphaproteobacteria</taxon>
        <taxon>Hyphomicrobiales</taxon>
        <taxon>Flaviflagellibacter</taxon>
    </lineage>
</organism>
<dbReference type="PROSITE" id="PS51186">
    <property type="entry name" value="GNAT"/>
    <property type="match status" value="1"/>
</dbReference>
<dbReference type="RefSeq" id="WP_114955450.1">
    <property type="nucleotide sequence ID" value="NZ_JBHSJF010000001.1"/>
</dbReference>
<protein>
    <submittedName>
        <fullName evidence="5">GNAT family N-acetyltransferase</fullName>
        <ecNumber evidence="5">2.3.-.-</ecNumber>
    </submittedName>
</protein>
<dbReference type="InterPro" id="IPR051531">
    <property type="entry name" value="N-acetyltransferase"/>
</dbReference>
<comment type="similarity">
    <text evidence="3">Belongs to the acetyltransferase family. RimJ subfamily.</text>
</comment>
<dbReference type="SUPFAM" id="SSF55729">
    <property type="entry name" value="Acyl-CoA N-acyltransferases (Nat)"/>
    <property type="match status" value="1"/>
</dbReference>
<dbReference type="EC" id="2.3.-.-" evidence="5"/>
<dbReference type="GO" id="GO:0016746">
    <property type="term" value="F:acyltransferase activity"/>
    <property type="evidence" value="ECO:0007669"/>
    <property type="project" value="UniProtKB-KW"/>
</dbReference>
<dbReference type="PANTHER" id="PTHR43792:SF8">
    <property type="entry name" value="[RIBOSOMAL PROTEIN US5]-ALANINE N-ACETYLTRANSFERASE"/>
    <property type="match status" value="1"/>
</dbReference>
<dbReference type="InterPro" id="IPR000182">
    <property type="entry name" value="GNAT_dom"/>
</dbReference>
<gene>
    <name evidence="5" type="ORF">ACFPFW_01470</name>
</gene>
<dbReference type="InterPro" id="IPR016181">
    <property type="entry name" value="Acyl_CoA_acyltransferase"/>
</dbReference>
<comment type="caution">
    <text evidence="5">The sequence shown here is derived from an EMBL/GenBank/DDBJ whole genome shotgun (WGS) entry which is preliminary data.</text>
</comment>
<dbReference type="EMBL" id="JBHSJF010000001">
    <property type="protein sequence ID" value="MFC5066682.1"/>
    <property type="molecule type" value="Genomic_DNA"/>
</dbReference>
<accession>A0ABV9YX73</accession>
<evidence type="ECO:0000256" key="1">
    <source>
        <dbReference type="ARBA" id="ARBA00022679"/>
    </source>
</evidence>